<gene>
    <name evidence="1" type="ORF">HUE57_13570</name>
</gene>
<proteinExistence type="predicted"/>
<dbReference type="InterPro" id="IPR029151">
    <property type="entry name" value="Sensor-like_sf"/>
</dbReference>
<dbReference type="EMBL" id="CP054491">
    <property type="protein sequence ID" value="QKQ27200.1"/>
    <property type="molecule type" value="Genomic_DNA"/>
</dbReference>
<accession>A0A6N0HXX1</accession>
<evidence type="ECO:0000313" key="1">
    <source>
        <dbReference type="EMBL" id="QKQ27200.1"/>
    </source>
</evidence>
<dbReference type="Gene3D" id="3.30.450.20">
    <property type="entry name" value="PAS domain"/>
    <property type="match status" value="1"/>
</dbReference>
<dbReference type="KEGG" id="rev:HUE57_13570"/>
<sequence>MMFSFWQRLPIQGLVRAIKNNDLDPSDGSTKQQWRERLEQIFVRFVEAKPDYKQIRYIGVAEGGREIVRIERLGEDLGIVAVVESRLPQKDTATTFKKRFPNL</sequence>
<dbReference type="Proteomes" id="UP000509658">
    <property type="component" value="Chromosome"/>
</dbReference>
<protein>
    <submittedName>
        <fullName evidence="1">Uncharacterized protein</fullName>
    </submittedName>
</protein>
<dbReference type="SUPFAM" id="SSF103190">
    <property type="entry name" value="Sensory domain-like"/>
    <property type="match status" value="1"/>
</dbReference>
<dbReference type="AlphaFoldDB" id="A0A6N0HXX1"/>
<keyword evidence="2" id="KW-1185">Reference proteome</keyword>
<evidence type="ECO:0000313" key="2">
    <source>
        <dbReference type="Proteomes" id="UP000509658"/>
    </source>
</evidence>
<dbReference type="RefSeq" id="WP_174673370.1">
    <property type="nucleotide sequence ID" value="NZ_CP054491.1"/>
</dbReference>
<reference evidence="1 2" key="1">
    <citation type="submission" date="2020-05" db="EMBL/GenBank/DDBJ databases">
        <title>Horizontal transmission and recombination maintain forever young bacterial symbiont genomes.</title>
        <authorList>
            <person name="Russell S.L."/>
            <person name="Pepper-Tunick E."/>
            <person name="Svedberg J."/>
            <person name="Byrne A."/>
            <person name="Ruelas Castillo J."/>
            <person name="Vollmers C."/>
            <person name="Beinart R.A."/>
            <person name="Corbett-Detig R."/>
        </authorList>
    </citation>
    <scope>NUCLEOTIDE SEQUENCE [LARGE SCALE GENOMIC DNA]</scope>
    <source>
        <strain evidence="1">Santa_Monica_outfall</strain>
    </source>
</reference>
<organism evidence="1 2">
    <name type="scientific">Candidatus Reidiella endopervernicosa</name>
    <dbReference type="NCBI Taxonomy" id="2738883"/>
    <lineage>
        <taxon>Bacteria</taxon>
        <taxon>Pseudomonadati</taxon>
        <taxon>Pseudomonadota</taxon>
        <taxon>Gammaproteobacteria</taxon>
        <taxon>Candidatus Reidiella</taxon>
    </lineage>
</organism>
<name>A0A6N0HXX1_9GAMM</name>